<comment type="caution">
    <text evidence="1">The sequence shown here is derived from an EMBL/GenBank/DDBJ whole genome shotgun (WGS) entry which is preliminary data.</text>
</comment>
<proteinExistence type="predicted"/>
<gene>
    <name evidence="1" type="ORF">F2Q68_00007823</name>
</gene>
<dbReference type="Proteomes" id="UP000712281">
    <property type="component" value="Unassembled WGS sequence"/>
</dbReference>
<evidence type="ECO:0000313" key="2">
    <source>
        <dbReference type="Proteomes" id="UP000712281"/>
    </source>
</evidence>
<dbReference type="AlphaFoldDB" id="A0A8S9KQZ6"/>
<dbReference type="EMBL" id="QGKW02000717">
    <property type="protein sequence ID" value="KAF2596512.1"/>
    <property type="molecule type" value="Genomic_DNA"/>
</dbReference>
<name>A0A8S9KQZ6_BRACR</name>
<reference evidence="1" key="1">
    <citation type="submission" date="2019-12" db="EMBL/GenBank/DDBJ databases">
        <title>Genome sequencing and annotation of Brassica cretica.</title>
        <authorList>
            <person name="Studholme D.J."/>
            <person name="Sarris P.F."/>
        </authorList>
    </citation>
    <scope>NUCLEOTIDE SEQUENCE</scope>
    <source>
        <strain evidence="1">PFS-001/15</strain>
        <tissue evidence="1">Leaf</tissue>
    </source>
</reference>
<accession>A0A8S9KQZ6</accession>
<evidence type="ECO:0000313" key="1">
    <source>
        <dbReference type="EMBL" id="KAF2596512.1"/>
    </source>
</evidence>
<organism evidence="1 2">
    <name type="scientific">Brassica cretica</name>
    <name type="common">Mustard</name>
    <dbReference type="NCBI Taxonomy" id="69181"/>
    <lineage>
        <taxon>Eukaryota</taxon>
        <taxon>Viridiplantae</taxon>
        <taxon>Streptophyta</taxon>
        <taxon>Embryophyta</taxon>
        <taxon>Tracheophyta</taxon>
        <taxon>Spermatophyta</taxon>
        <taxon>Magnoliopsida</taxon>
        <taxon>eudicotyledons</taxon>
        <taxon>Gunneridae</taxon>
        <taxon>Pentapetalae</taxon>
        <taxon>rosids</taxon>
        <taxon>malvids</taxon>
        <taxon>Brassicales</taxon>
        <taxon>Brassicaceae</taxon>
        <taxon>Brassiceae</taxon>
        <taxon>Brassica</taxon>
    </lineage>
</organism>
<sequence>MVDPTETEIVEVGNVDEVTILSEIQTVADEDEQTPTRGQVARMLSPALARMLSPALARMLLPALRAFSGRSLPGSWGFSPVMHSPTTPNKKLSSAAWSMVNQLFLLLPAVETAMLLAVETEAVLAVETALVLPAVDGFAESGDTFTVKVQTTLRPALLLLKIPLFLLPAVSGFAGSEDPLTVRVQTTPRPALLLLTIPLLLLPVVQTTPRPALLLLTIYSTVFGHL</sequence>
<protein>
    <submittedName>
        <fullName evidence="1">Uncharacterized protein</fullName>
    </submittedName>
</protein>